<feature type="domain" description="HTH lysR-type" evidence="5">
    <location>
        <begin position="1"/>
        <end position="58"/>
    </location>
</feature>
<evidence type="ECO:0000313" key="6">
    <source>
        <dbReference type="EMBL" id="HIV13623.1"/>
    </source>
</evidence>
<reference evidence="6" key="2">
    <citation type="journal article" date="2021" name="PeerJ">
        <title>Extensive microbial diversity within the chicken gut microbiome revealed by metagenomics and culture.</title>
        <authorList>
            <person name="Gilroy R."/>
            <person name="Ravi A."/>
            <person name="Getino M."/>
            <person name="Pursley I."/>
            <person name="Horton D.L."/>
            <person name="Alikhan N.F."/>
            <person name="Baker D."/>
            <person name="Gharbi K."/>
            <person name="Hall N."/>
            <person name="Watson M."/>
            <person name="Adriaenssens E.M."/>
            <person name="Foster-Nyarko E."/>
            <person name="Jarju S."/>
            <person name="Secka A."/>
            <person name="Antonio M."/>
            <person name="Oren A."/>
            <person name="Chaudhuri R.R."/>
            <person name="La Ragione R."/>
            <person name="Hildebrand F."/>
            <person name="Pallen M.J."/>
        </authorList>
    </citation>
    <scope>NUCLEOTIDE SEQUENCE</scope>
    <source>
        <strain evidence="6">ChiBcec2-4451</strain>
    </source>
</reference>
<comment type="caution">
    <text evidence="6">The sequence shown here is derived from an EMBL/GenBank/DDBJ whole genome shotgun (WGS) entry which is preliminary data.</text>
</comment>
<dbReference type="Gene3D" id="1.10.10.10">
    <property type="entry name" value="Winged helix-like DNA-binding domain superfamily/Winged helix DNA-binding domain"/>
    <property type="match status" value="1"/>
</dbReference>
<evidence type="ECO:0000256" key="3">
    <source>
        <dbReference type="ARBA" id="ARBA00023125"/>
    </source>
</evidence>
<dbReference type="InterPro" id="IPR036390">
    <property type="entry name" value="WH_DNA-bd_sf"/>
</dbReference>
<dbReference type="PANTHER" id="PTHR30126">
    <property type="entry name" value="HTH-TYPE TRANSCRIPTIONAL REGULATOR"/>
    <property type="match status" value="1"/>
</dbReference>
<evidence type="ECO:0000313" key="7">
    <source>
        <dbReference type="Proteomes" id="UP000886723"/>
    </source>
</evidence>
<dbReference type="EMBL" id="DVON01000229">
    <property type="protein sequence ID" value="HIV13623.1"/>
    <property type="molecule type" value="Genomic_DNA"/>
</dbReference>
<sequence length="300" mass="34625">MDIRNLITFMQVAELGNFTKAARQLGYSQSTVSFQIRQLEEELKVSLFDRINHTVLLTEKGREVLEYAHRVHRMTMELKENMQQGQQVAGHIRLGMAESLCNLLLKESFGDFRRQYPGISLKIITAGTEEMFQLLDHNEVDAILTLDAPVRNREYRIVRQERVEVHFVAAAGQWRRDVPVSVKDLVNCPFILTEKGMSYRRILEERLAELSLEISPVLEIGNPDSICRLVEQGTEISFLPDYVTDRLAAEGRLIRLPVEEVSVQVWKQLIHHRDKWVSPALESVLAYCEEREFAREDSSS</sequence>
<evidence type="ECO:0000256" key="2">
    <source>
        <dbReference type="ARBA" id="ARBA00023015"/>
    </source>
</evidence>
<keyword evidence="4" id="KW-0804">Transcription</keyword>
<dbReference type="AlphaFoldDB" id="A0A9D1NWR6"/>
<keyword evidence="2" id="KW-0805">Transcription regulation</keyword>
<keyword evidence="3" id="KW-0238">DNA-binding</keyword>
<accession>A0A9D1NWR6</accession>
<dbReference type="GO" id="GO:0000976">
    <property type="term" value="F:transcription cis-regulatory region binding"/>
    <property type="evidence" value="ECO:0007669"/>
    <property type="project" value="TreeGrafter"/>
</dbReference>
<dbReference type="Gene3D" id="3.40.190.290">
    <property type="match status" value="1"/>
</dbReference>
<gene>
    <name evidence="6" type="ORF">IAA63_10860</name>
</gene>
<evidence type="ECO:0000256" key="4">
    <source>
        <dbReference type="ARBA" id="ARBA00023163"/>
    </source>
</evidence>
<comment type="similarity">
    <text evidence="1">Belongs to the LysR transcriptional regulatory family.</text>
</comment>
<evidence type="ECO:0000259" key="5">
    <source>
        <dbReference type="PROSITE" id="PS50931"/>
    </source>
</evidence>
<proteinExistence type="inferred from homology"/>
<dbReference type="PRINTS" id="PR00039">
    <property type="entry name" value="HTHLYSR"/>
</dbReference>
<dbReference type="InterPro" id="IPR036388">
    <property type="entry name" value="WH-like_DNA-bd_sf"/>
</dbReference>
<dbReference type="InterPro" id="IPR000847">
    <property type="entry name" value="LysR_HTH_N"/>
</dbReference>
<protein>
    <submittedName>
        <fullName evidence="6">LysR family transcriptional regulator</fullName>
    </submittedName>
</protein>
<dbReference type="SUPFAM" id="SSF46785">
    <property type="entry name" value="Winged helix' DNA-binding domain"/>
    <property type="match status" value="1"/>
</dbReference>
<dbReference type="InterPro" id="IPR005119">
    <property type="entry name" value="LysR_subst-bd"/>
</dbReference>
<evidence type="ECO:0000256" key="1">
    <source>
        <dbReference type="ARBA" id="ARBA00009437"/>
    </source>
</evidence>
<reference evidence="6" key="1">
    <citation type="submission" date="2020-10" db="EMBL/GenBank/DDBJ databases">
        <authorList>
            <person name="Gilroy R."/>
        </authorList>
    </citation>
    <scope>NUCLEOTIDE SEQUENCE</scope>
    <source>
        <strain evidence="6">ChiBcec2-4451</strain>
    </source>
</reference>
<dbReference type="SUPFAM" id="SSF53850">
    <property type="entry name" value="Periplasmic binding protein-like II"/>
    <property type="match status" value="1"/>
</dbReference>
<dbReference type="PANTHER" id="PTHR30126:SF40">
    <property type="entry name" value="HTH-TYPE TRANSCRIPTIONAL REGULATOR GLTR"/>
    <property type="match status" value="1"/>
</dbReference>
<organism evidence="6 7">
    <name type="scientific">Candidatus Pullilachnospira stercoravium</name>
    <dbReference type="NCBI Taxonomy" id="2840913"/>
    <lineage>
        <taxon>Bacteria</taxon>
        <taxon>Bacillati</taxon>
        <taxon>Bacillota</taxon>
        <taxon>Clostridia</taxon>
        <taxon>Lachnospirales</taxon>
        <taxon>Lachnospiraceae</taxon>
        <taxon>Lachnospiraceae incertae sedis</taxon>
        <taxon>Candidatus Pullilachnospira</taxon>
    </lineage>
</organism>
<dbReference type="Pfam" id="PF03466">
    <property type="entry name" value="LysR_substrate"/>
    <property type="match status" value="1"/>
</dbReference>
<dbReference type="FunFam" id="1.10.10.10:FF:000001">
    <property type="entry name" value="LysR family transcriptional regulator"/>
    <property type="match status" value="1"/>
</dbReference>
<name>A0A9D1NWR6_9FIRM</name>
<dbReference type="Proteomes" id="UP000886723">
    <property type="component" value="Unassembled WGS sequence"/>
</dbReference>
<dbReference type="Pfam" id="PF00126">
    <property type="entry name" value="HTH_1"/>
    <property type="match status" value="1"/>
</dbReference>
<dbReference type="CDD" id="cd05466">
    <property type="entry name" value="PBP2_LTTR_substrate"/>
    <property type="match status" value="1"/>
</dbReference>
<dbReference type="GO" id="GO:0003700">
    <property type="term" value="F:DNA-binding transcription factor activity"/>
    <property type="evidence" value="ECO:0007669"/>
    <property type="project" value="InterPro"/>
</dbReference>
<dbReference type="PROSITE" id="PS50931">
    <property type="entry name" value="HTH_LYSR"/>
    <property type="match status" value="1"/>
</dbReference>